<proteinExistence type="predicted"/>
<dbReference type="Proteomes" id="UP000240542">
    <property type="component" value="Unassembled WGS sequence"/>
</dbReference>
<organism evidence="2 3">
    <name type="scientific">Murinocardiopsis flavida</name>
    <dbReference type="NCBI Taxonomy" id="645275"/>
    <lineage>
        <taxon>Bacteria</taxon>
        <taxon>Bacillati</taxon>
        <taxon>Actinomycetota</taxon>
        <taxon>Actinomycetes</taxon>
        <taxon>Streptosporangiales</taxon>
        <taxon>Nocardiopsidaceae</taxon>
        <taxon>Murinocardiopsis</taxon>
    </lineage>
</organism>
<evidence type="ECO:0000313" key="3">
    <source>
        <dbReference type="Proteomes" id="UP000240542"/>
    </source>
</evidence>
<feature type="domain" description="Lantibiotic dehydratase N-terminal" evidence="1">
    <location>
        <begin position="154"/>
        <end position="428"/>
    </location>
</feature>
<reference evidence="2 3" key="1">
    <citation type="submission" date="2018-03" db="EMBL/GenBank/DDBJ databases">
        <title>Genomic Encyclopedia of Archaeal and Bacterial Type Strains, Phase II (KMG-II): from individual species to whole genera.</title>
        <authorList>
            <person name="Goeker M."/>
        </authorList>
    </citation>
    <scope>NUCLEOTIDE SEQUENCE [LARGE SCALE GENOMIC DNA]</scope>
    <source>
        <strain evidence="2 3">DSM 45312</strain>
    </source>
</reference>
<sequence length="904" mass="96692">MGVESMSEAAAVPTASADGMRWTLSPFFLVRVGGLAEEDVAPLRSPLLADWAGRVLDLEGDLDALAGPVCDALADAVGGTDDPARRRALLKIRRDVHNRRLPGAAMPPSTPDGVARWVALRRDYQDALDEGGGLLDAALEHCRARLRQVAGGETLRRGLQVGSPVLERELDRYLSAAGNGGKKARKVERSLLAYILRTAYKTSPFSSLTTVALGRFDAAADGGAPGAVHHDNGDGTRGTARFNLAAFPPLAAAIEGAPALRRDLPVELSAGCRTEERRVRYVRRTYQPPENRWQTVAGYLDENVFTLPRTPLLDEVVAEAVAHGPLPLSDLAARIHAADPAARPADQVEEYLGRLLVLGLLTAPVLRVDPHHGDPFADLAARIAALDAPWTAEFAGHLDRIAERAAALPAAATGDRRAILAGVRSGVDDAARHIGLADPDPPNALVYEDVAHTGGPRAAPGAWEDALMPDLCALAGIMPLFDDLLPERLATRTYLRHRRGPGGTHDDVVRFAHEFNEDYLHLFLATGGGAAALAEDSGGGDRFRPPEFDALRAARAELSARVQAAYDRLPPGAPELALDGDTLADVASLLPPHLVERTSVSLFLQHAPSAGGHVLNTAHTGWGGQIARFAHDFAPEEAEELRAGMAAHLASMAPEGTVFASLSNGYDASNLSLYPALTPYELVCPGDVGFREPDAQIPVGDLRIVDDEASGRLRLVSRRLGATVVPVYSGALIPKSLSRVKRVLLAFSDTCMGTPDLWSGVRGERPAGDMAHRPRLRHGGVVLHRARWRTGADGLPHRADSADDVDFHLRWRRMAANAGLPRRMFVRQENAGATHAARKPRYIDLDNPLSLAAADDALTPGRTQVLTEMLPDTGDMGWTSHAGRHVSETVVEINGTRTTEGSPQ</sequence>
<name>A0A2P8DRS5_9ACTN</name>
<protein>
    <submittedName>
        <fullName evidence="2">Lantibiotic biosynthesis dehydratase-like protein</fullName>
    </submittedName>
</protein>
<dbReference type="Pfam" id="PF04738">
    <property type="entry name" value="Lant_dehydr_N"/>
    <property type="match status" value="2"/>
</dbReference>
<feature type="domain" description="Lantibiotic dehydratase N-terminal" evidence="1">
    <location>
        <begin position="570"/>
        <end position="849"/>
    </location>
</feature>
<evidence type="ECO:0000259" key="1">
    <source>
        <dbReference type="Pfam" id="PF04738"/>
    </source>
</evidence>
<keyword evidence="3" id="KW-1185">Reference proteome</keyword>
<accession>A0A2P8DRS5</accession>
<comment type="caution">
    <text evidence="2">The sequence shown here is derived from an EMBL/GenBank/DDBJ whole genome shotgun (WGS) entry which is preliminary data.</text>
</comment>
<dbReference type="EMBL" id="PYGA01000002">
    <property type="protein sequence ID" value="PSK99911.1"/>
    <property type="molecule type" value="Genomic_DNA"/>
</dbReference>
<evidence type="ECO:0000313" key="2">
    <source>
        <dbReference type="EMBL" id="PSK99911.1"/>
    </source>
</evidence>
<dbReference type="AlphaFoldDB" id="A0A2P8DRS5"/>
<gene>
    <name evidence="2" type="ORF">CLV63_10238</name>
</gene>
<dbReference type="InterPro" id="IPR006827">
    <property type="entry name" value="Lant_deHydtase_N"/>
</dbReference>